<keyword evidence="17" id="KW-1185">Reference proteome</keyword>
<dbReference type="PANTHER" id="PTHR47143:SF3">
    <property type="entry name" value="PWWP DOMAIN-CONTAINING PROTEIN"/>
    <property type="match status" value="1"/>
</dbReference>
<feature type="transmembrane region" description="Helical" evidence="14">
    <location>
        <begin position="528"/>
        <end position="553"/>
    </location>
</feature>
<evidence type="ECO:0000256" key="11">
    <source>
        <dbReference type="ARBA" id="ARBA00036634"/>
    </source>
</evidence>
<dbReference type="EMBL" id="OV696692">
    <property type="protein sequence ID" value="CAH1269422.1"/>
    <property type="molecule type" value="Genomic_DNA"/>
</dbReference>
<feature type="compositionally biased region" description="Polar residues" evidence="13">
    <location>
        <begin position="12"/>
        <end position="23"/>
    </location>
</feature>
<comment type="subcellular location">
    <subcellularLocation>
        <location evidence="1">Membrane</location>
        <topology evidence="1">Multi-pass membrane protein</topology>
    </subcellularLocation>
</comment>
<dbReference type="PANTHER" id="PTHR47143">
    <property type="entry name" value="TRANSIENT RECEPTOR POTENTIAL CATION CHANNEL PROTEIN PAINLESS"/>
    <property type="match status" value="1"/>
</dbReference>
<feature type="transmembrane region" description="Helical" evidence="14">
    <location>
        <begin position="721"/>
        <end position="742"/>
    </location>
</feature>
<comment type="catalytic activity">
    <reaction evidence="11">
        <text>Ca(2+)(in) = Ca(2+)(out)</text>
        <dbReference type="Rhea" id="RHEA:29671"/>
        <dbReference type="ChEBI" id="CHEBI:29108"/>
    </reaction>
</comment>
<keyword evidence="7 12" id="KW-0040">ANK repeat</keyword>
<dbReference type="Gene3D" id="1.25.40.20">
    <property type="entry name" value="Ankyrin repeat-containing domain"/>
    <property type="match status" value="3"/>
</dbReference>
<feature type="transmembrane region" description="Helical" evidence="14">
    <location>
        <begin position="749"/>
        <end position="775"/>
    </location>
</feature>
<feature type="domain" description="Ion transport" evidence="15">
    <location>
        <begin position="539"/>
        <end position="777"/>
    </location>
</feature>
<feature type="repeat" description="ANK" evidence="12">
    <location>
        <begin position="248"/>
        <end position="280"/>
    </location>
</feature>
<accession>A0A8K0A759</accession>
<evidence type="ECO:0000256" key="10">
    <source>
        <dbReference type="ARBA" id="ARBA00023303"/>
    </source>
</evidence>
<keyword evidence="4 14" id="KW-0812">Transmembrane</keyword>
<dbReference type="InterPro" id="IPR052076">
    <property type="entry name" value="TRP_cation_channel"/>
</dbReference>
<feature type="repeat" description="ANK" evidence="12">
    <location>
        <begin position="60"/>
        <end position="92"/>
    </location>
</feature>
<feature type="repeat" description="ANK" evidence="12">
    <location>
        <begin position="26"/>
        <end position="59"/>
    </location>
</feature>
<dbReference type="GO" id="GO:0005216">
    <property type="term" value="F:monoatomic ion channel activity"/>
    <property type="evidence" value="ECO:0007669"/>
    <property type="project" value="InterPro"/>
</dbReference>
<dbReference type="SUPFAM" id="SSF48403">
    <property type="entry name" value="Ankyrin repeat"/>
    <property type="match status" value="1"/>
</dbReference>
<evidence type="ECO:0000256" key="12">
    <source>
        <dbReference type="PROSITE-ProRule" id="PRU00023"/>
    </source>
</evidence>
<evidence type="ECO:0000256" key="8">
    <source>
        <dbReference type="ARBA" id="ARBA00023065"/>
    </source>
</evidence>
<evidence type="ECO:0000256" key="3">
    <source>
        <dbReference type="ARBA" id="ARBA00022606"/>
    </source>
</evidence>
<dbReference type="Pfam" id="PF00520">
    <property type="entry name" value="Ion_trans"/>
    <property type="match status" value="1"/>
</dbReference>
<evidence type="ECO:0000256" key="4">
    <source>
        <dbReference type="ARBA" id="ARBA00022692"/>
    </source>
</evidence>
<evidence type="ECO:0000313" key="16">
    <source>
        <dbReference type="EMBL" id="CAH1269422.1"/>
    </source>
</evidence>
<feature type="region of interest" description="Disordered" evidence="13">
    <location>
        <begin position="1"/>
        <end position="34"/>
    </location>
</feature>
<proteinExistence type="predicted"/>
<keyword evidence="9 14" id="KW-0472">Membrane</keyword>
<feature type="repeat" description="ANK" evidence="12">
    <location>
        <begin position="302"/>
        <end position="334"/>
    </location>
</feature>
<keyword evidence="10" id="KW-0407">Ion channel</keyword>
<evidence type="ECO:0000313" key="17">
    <source>
        <dbReference type="Proteomes" id="UP000838412"/>
    </source>
</evidence>
<dbReference type="InterPro" id="IPR036770">
    <property type="entry name" value="Ankyrin_rpt-contain_sf"/>
</dbReference>
<feature type="transmembrane region" description="Helical" evidence="14">
    <location>
        <begin position="613"/>
        <end position="629"/>
    </location>
</feature>
<dbReference type="PROSITE" id="PS50088">
    <property type="entry name" value="ANK_REPEAT"/>
    <property type="match status" value="7"/>
</dbReference>
<evidence type="ECO:0000256" key="1">
    <source>
        <dbReference type="ARBA" id="ARBA00004141"/>
    </source>
</evidence>
<reference evidence="16" key="1">
    <citation type="submission" date="2022-01" db="EMBL/GenBank/DDBJ databases">
        <authorList>
            <person name="Braso-Vives M."/>
        </authorList>
    </citation>
    <scope>NUCLEOTIDE SEQUENCE</scope>
</reference>
<dbReference type="Pfam" id="PF12796">
    <property type="entry name" value="Ank_2"/>
    <property type="match status" value="4"/>
</dbReference>
<feature type="transmembrane region" description="Helical" evidence="14">
    <location>
        <begin position="680"/>
        <end position="701"/>
    </location>
</feature>
<dbReference type="InterPro" id="IPR002110">
    <property type="entry name" value="Ankyrin_rpt"/>
</dbReference>
<feature type="repeat" description="ANK" evidence="12">
    <location>
        <begin position="215"/>
        <end position="247"/>
    </location>
</feature>
<keyword evidence="8" id="KW-0406">Ion transport</keyword>
<evidence type="ECO:0000259" key="15">
    <source>
        <dbReference type="Pfam" id="PF00520"/>
    </source>
</evidence>
<evidence type="ECO:0000256" key="6">
    <source>
        <dbReference type="ARBA" id="ARBA00022989"/>
    </source>
</evidence>
<dbReference type="Gene3D" id="1.10.287.70">
    <property type="match status" value="1"/>
</dbReference>
<keyword evidence="3" id="KW-0716">Sensory transduction</keyword>
<dbReference type="AlphaFoldDB" id="A0A8K0A759"/>
<dbReference type="SMART" id="SM00248">
    <property type="entry name" value="ANK"/>
    <property type="match status" value="9"/>
</dbReference>
<gene>
    <name evidence="16" type="primary">TRPA1</name>
    <name evidence="16" type="ORF">BLAG_LOCUS22070</name>
</gene>
<keyword evidence="6 14" id="KW-1133">Transmembrane helix</keyword>
<dbReference type="PROSITE" id="PS50297">
    <property type="entry name" value="ANK_REP_REGION"/>
    <property type="match status" value="6"/>
</dbReference>
<dbReference type="GO" id="GO:1902495">
    <property type="term" value="C:transmembrane transporter complex"/>
    <property type="evidence" value="ECO:0007669"/>
    <property type="project" value="TreeGrafter"/>
</dbReference>
<organism evidence="16 17">
    <name type="scientific">Branchiostoma lanceolatum</name>
    <name type="common">Common lancelet</name>
    <name type="synonym">Amphioxus lanceolatum</name>
    <dbReference type="NCBI Taxonomy" id="7740"/>
    <lineage>
        <taxon>Eukaryota</taxon>
        <taxon>Metazoa</taxon>
        <taxon>Chordata</taxon>
        <taxon>Cephalochordata</taxon>
        <taxon>Leptocardii</taxon>
        <taxon>Amphioxiformes</taxon>
        <taxon>Branchiostomatidae</taxon>
        <taxon>Branchiostoma</taxon>
    </lineage>
</organism>
<evidence type="ECO:0000256" key="7">
    <source>
        <dbReference type="ARBA" id="ARBA00023043"/>
    </source>
</evidence>
<evidence type="ECO:0000256" key="14">
    <source>
        <dbReference type="SAM" id="Phobius"/>
    </source>
</evidence>
<protein>
    <submittedName>
        <fullName evidence="16">TRPA1 protein</fullName>
    </submittedName>
</protein>
<feature type="transmembrane region" description="Helical" evidence="14">
    <location>
        <begin position="641"/>
        <end position="659"/>
    </location>
</feature>
<evidence type="ECO:0000256" key="5">
    <source>
        <dbReference type="ARBA" id="ARBA00022737"/>
    </source>
</evidence>
<feature type="repeat" description="ANK" evidence="12">
    <location>
        <begin position="334"/>
        <end position="356"/>
    </location>
</feature>
<feature type="repeat" description="ANK" evidence="12">
    <location>
        <begin position="368"/>
        <end position="400"/>
    </location>
</feature>
<dbReference type="InterPro" id="IPR005821">
    <property type="entry name" value="Ion_trans_dom"/>
</dbReference>
<evidence type="ECO:0000256" key="13">
    <source>
        <dbReference type="SAM" id="MobiDB-lite"/>
    </source>
</evidence>
<evidence type="ECO:0000256" key="2">
    <source>
        <dbReference type="ARBA" id="ARBA00022448"/>
    </source>
</evidence>
<dbReference type="OrthoDB" id="1661883at2759"/>
<dbReference type="Proteomes" id="UP000838412">
    <property type="component" value="Chromosome 7"/>
</dbReference>
<keyword evidence="2" id="KW-0813">Transport</keyword>
<keyword evidence="5" id="KW-0677">Repeat</keyword>
<sequence length="895" mass="100116">MSAGTAEEGSAPKTSGTDNNGFTPPSDDTELHTAVNSGDADHVRTLLDQPGVDVNAKGDGNFTPLHLAVINNDVSIVKLLLQRDADIYAEGADHVSPWRLSQAAHCSLQILQMILKAAVDLRGDVVDSNLGASSPSKAVPAADCAWAVMEVAKSGGSQSAEKLRSLLEIGGDVILTQRDSRGRTVLHHAVANQEALQFLLKSGRATDLIEAADEDGCTALHLAAEGGYTHSVSFLLVVGANREAADKTGQTSLHKSAGRGHYNVVETILSSGSTTDDDTVLVDDTRDADDVTRRLVNTLDRQGRKPLHMAAENGQEKIVRFLLEKNTSINKTRDGRSPLHLATESGSAETVETLISAHRQSMTWTDKQGDTPLHAAARRNHAHLIPLLLKENVGLASKENKQGLNALDVAIDERSKDAAAAMGKHELWDTFLTYPQTKRGKDQKPQMYRMIKDMPDAAMNFIDRMVVEHKEESEDNSDVGRVWKYDFMYLYTRDPRDSPLEAMIWYKRWQCLEHHVVVKFLKCNWQRFGVYTFMAYLLLYVIFMAILTATVAIDASDTTYFETHPSLTVTFDGTCHIVCFNTIAVMLMSMGYMVKEVYQIYQKRLHYFGWRNLLQWVLYLSAFLYSLPVSTPLDSWKTEAATVATIFGWLNFAMYLQRVPVFETDVYIYILLIGKIFKSLIRTILVFLLYLLAFTTCFYYLASKADIPDSTAAGFSGFSSFSSSFFTTLGMVMGELNIQFFLDRQKHSGVTLVLLVFFIFLMNIVIINLLIALTLDAVDIRDVRARAAFNRRIHQAEHMLDKASGFWSAFADRARVLTWMDTNQPSCMDKTRQFLDITEDETEMERAEKSPPEEQEDVRRRLEDMETALKTVSLQLKSMGVMLAQQSKAAPVQRH</sequence>
<evidence type="ECO:0000256" key="9">
    <source>
        <dbReference type="ARBA" id="ARBA00023136"/>
    </source>
</evidence>
<name>A0A8K0A759_BRALA</name>
<feature type="transmembrane region" description="Helical" evidence="14">
    <location>
        <begin position="573"/>
        <end position="592"/>
    </location>
</feature>